<dbReference type="InterPro" id="IPR005532">
    <property type="entry name" value="SUMF_dom"/>
</dbReference>
<dbReference type="NCBIfam" id="TIGR03440">
    <property type="entry name" value="egtB_TIGR03440"/>
    <property type="match status" value="1"/>
</dbReference>
<evidence type="ECO:0000259" key="4">
    <source>
        <dbReference type="Pfam" id="PF03781"/>
    </source>
</evidence>
<dbReference type="InterPro" id="IPR034660">
    <property type="entry name" value="DinB/YfiT-like"/>
</dbReference>
<sequence length="435" mass="48749">MTATTATSMQAFQTHSGMPAADTEAALAERYRQVRARSTALATPLSAEDAMVQSMADASPAKWHLAHTTWFFEQFVLGARAGYRPVNADWHYLFNSYYQSVGPMHARPQRGLLTRPSLAEVLAYREEVDSRMARAFEAGDFDGPLQQAILLGTHHEQQHQELLLTDIKHALWCNPLRPAYRDDLAGTTGEATPQRWIEFDEAIHVLGAEPWPAHETFAYDNESPRHRALVPAHALASRPVSNGEYRAFIDDGGYRNPALWMSEGWARVQTEGWCAPLYWEDDLERHFTLAGMGAIDPHAPVCHLSYYEADAYARWVGARLPTEAEWESAAAALLVEGGLADDAVLQPRAASDGPGLRQMFGDVWEWTSTAYGPYPGFRPLPGSLGEYNGKFMCGQWVLRGGSCVTPRDHIRASYRNFFYPPDRWQFSGLRLARDM</sequence>
<dbReference type="SUPFAM" id="SSF56436">
    <property type="entry name" value="C-type lectin-like"/>
    <property type="match status" value="1"/>
</dbReference>
<dbReference type="Pfam" id="PF03781">
    <property type="entry name" value="FGE-sulfatase"/>
    <property type="match status" value="2"/>
</dbReference>
<dbReference type="PANTHER" id="PTHR23150:SF36">
    <property type="entry name" value="HERCYNINE OXYGENASE"/>
    <property type="match status" value="1"/>
</dbReference>
<keyword evidence="7" id="KW-1185">Reference proteome</keyword>
<reference evidence="6 7" key="1">
    <citation type="submission" date="2019-06" db="EMBL/GenBank/DDBJ databases">
        <title>Lysobacter alkalisoli sp. nov. isolated from saline-alkali soil.</title>
        <authorList>
            <person name="Sun J.-Q."/>
            <person name="Xu L."/>
        </authorList>
    </citation>
    <scope>NUCLEOTIDE SEQUENCE [LARGE SCALE GENOMIC DNA]</scope>
    <source>
        <strain evidence="6 7">SJ-36</strain>
    </source>
</reference>
<gene>
    <name evidence="6" type="ORF">FKV23_00585</name>
</gene>
<dbReference type="AlphaFoldDB" id="A0A514BN62"/>
<accession>A0A514BN62</accession>
<evidence type="ECO:0000313" key="7">
    <source>
        <dbReference type="Proteomes" id="UP000317199"/>
    </source>
</evidence>
<dbReference type="InterPro" id="IPR017806">
    <property type="entry name" value="EgtB"/>
</dbReference>
<dbReference type="OrthoDB" id="9768004at2"/>
<protein>
    <submittedName>
        <fullName evidence="6">Ergothioneine biosynthesis protein EgtB</fullName>
    </submittedName>
</protein>
<evidence type="ECO:0000256" key="2">
    <source>
        <dbReference type="ARBA" id="ARBA00023004"/>
    </source>
</evidence>
<proteinExistence type="predicted"/>
<evidence type="ECO:0000256" key="3">
    <source>
        <dbReference type="ARBA" id="ARBA00037882"/>
    </source>
</evidence>
<dbReference type="GO" id="GO:0052699">
    <property type="term" value="P:ergothioneine biosynthetic process"/>
    <property type="evidence" value="ECO:0007669"/>
    <property type="project" value="InterPro"/>
</dbReference>
<dbReference type="Proteomes" id="UP000317199">
    <property type="component" value="Chromosome"/>
</dbReference>
<feature type="domain" description="Sulfatase-modifying factor enzyme-like" evidence="4">
    <location>
        <begin position="354"/>
        <end position="433"/>
    </location>
</feature>
<dbReference type="PANTHER" id="PTHR23150">
    <property type="entry name" value="SULFATASE MODIFYING FACTOR 1, 2"/>
    <property type="match status" value="1"/>
</dbReference>
<evidence type="ECO:0000256" key="1">
    <source>
        <dbReference type="ARBA" id="ARBA00023002"/>
    </source>
</evidence>
<dbReference type="InterPro" id="IPR016187">
    <property type="entry name" value="CTDL_fold"/>
</dbReference>
<dbReference type="KEGG" id="lyj:FKV23_00585"/>
<organism evidence="6 7">
    <name type="scientific">Marilutibacter alkalisoli</name>
    <dbReference type="NCBI Taxonomy" id="2591633"/>
    <lineage>
        <taxon>Bacteria</taxon>
        <taxon>Pseudomonadati</taxon>
        <taxon>Pseudomonadota</taxon>
        <taxon>Gammaproteobacteria</taxon>
        <taxon>Lysobacterales</taxon>
        <taxon>Lysobacteraceae</taxon>
        <taxon>Marilutibacter</taxon>
    </lineage>
</organism>
<evidence type="ECO:0000313" key="6">
    <source>
        <dbReference type="EMBL" id="QDH68775.1"/>
    </source>
</evidence>
<name>A0A514BN62_9GAMM</name>
<dbReference type="InterPro" id="IPR051043">
    <property type="entry name" value="Sulfatase_Mod_Factor_Kinase"/>
</dbReference>
<keyword evidence="1" id="KW-0560">Oxidoreductase</keyword>
<feature type="domain" description="DinB-like" evidence="5">
    <location>
        <begin position="31"/>
        <end position="162"/>
    </location>
</feature>
<dbReference type="EMBL" id="CP041242">
    <property type="protein sequence ID" value="QDH68775.1"/>
    <property type="molecule type" value="Genomic_DNA"/>
</dbReference>
<dbReference type="SUPFAM" id="SSF109854">
    <property type="entry name" value="DinB/YfiT-like putative metalloenzymes"/>
    <property type="match status" value="1"/>
</dbReference>
<keyword evidence="2" id="KW-0408">Iron</keyword>
<dbReference type="InterPro" id="IPR042095">
    <property type="entry name" value="SUMF_sf"/>
</dbReference>
<dbReference type="Pfam" id="PF12867">
    <property type="entry name" value="DinB_2"/>
    <property type="match status" value="1"/>
</dbReference>
<dbReference type="Gene3D" id="3.90.1580.10">
    <property type="entry name" value="paralog of FGE (formylglycine-generating enzyme)"/>
    <property type="match status" value="2"/>
</dbReference>
<feature type="domain" description="Sulfatase-modifying factor enzyme-like" evidence="4">
    <location>
        <begin position="214"/>
        <end position="332"/>
    </location>
</feature>
<dbReference type="InterPro" id="IPR024775">
    <property type="entry name" value="DinB-like"/>
</dbReference>
<evidence type="ECO:0000259" key="5">
    <source>
        <dbReference type="Pfam" id="PF12867"/>
    </source>
</evidence>
<comment type="pathway">
    <text evidence="3">Amino-acid biosynthesis; ergothioneine biosynthesis.</text>
</comment>